<protein>
    <recommendedName>
        <fullName evidence="1">dUTPase-like domain-containing protein</fullName>
    </recommendedName>
</protein>
<dbReference type="SUPFAM" id="SSF51283">
    <property type="entry name" value="dUTPase-like"/>
    <property type="match status" value="1"/>
</dbReference>
<dbReference type="Gene3D" id="2.70.40.10">
    <property type="match status" value="1"/>
</dbReference>
<dbReference type="EMBL" id="OD006619">
    <property type="protein sequence ID" value="CAD7413171.1"/>
    <property type="molecule type" value="Genomic_DNA"/>
</dbReference>
<dbReference type="InterPro" id="IPR029054">
    <property type="entry name" value="dUTPase-like"/>
</dbReference>
<dbReference type="AlphaFoldDB" id="A0A7R9HBF6"/>
<dbReference type="InterPro" id="IPR036157">
    <property type="entry name" value="dUTPase-like_sf"/>
</dbReference>
<evidence type="ECO:0000259" key="1">
    <source>
        <dbReference type="Pfam" id="PF00692"/>
    </source>
</evidence>
<organism evidence="2">
    <name type="scientific">Timema poppense</name>
    <name type="common">Walking stick</name>
    <dbReference type="NCBI Taxonomy" id="170557"/>
    <lineage>
        <taxon>Eukaryota</taxon>
        <taxon>Metazoa</taxon>
        <taxon>Ecdysozoa</taxon>
        <taxon>Arthropoda</taxon>
        <taxon>Hexapoda</taxon>
        <taxon>Insecta</taxon>
        <taxon>Pterygota</taxon>
        <taxon>Neoptera</taxon>
        <taxon>Polyneoptera</taxon>
        <taxon>Phasmatodea</taxon>
        <taxon>Timematodea</taxon>
        <taxon>Timematoidea</taxon>
        <taxon>Timematidae</taxon>
        <taxon>Timema</taxon>
    </lineage>
</organism>
<reference evidence="2" key="1">
    <citation type="submission" date="2020-11" db="EMBL/GenBank/DDBJ databases">
        <authorList>
            <person name="Tran Van P."/>
        </authorList>
    </citation>
    <scope>NUCLEOTIDE SEQUENCE</scope>
</reference>
<gene>
    <name evidence="2" type="ORF">TPSB3V08_LOCUS8851</name>
</gene>
<evidence type="ECO:0000313" key="2">
    <source>
        <dbReference type="EMBL" id="CAD7413171.1"/>
    </source>
</evidence>
<dbReference type="Pfam" id="PF00692">
    <property type="entry name" value="dUTPase"/>
    <property type="match status" value="1"/>
</dbReference>
<accession>A0A7R9HBF6</accession>
<sequence>MHKTKENFHGNTRRGSTRNTKQFILNVSNITLTDDTMALSYKLTHRGIIHDRSGGSDMKPSSDVLKVSDSINAMLLEDWAGTYGRISPRSSLALHHGIDVLAGVIDEDYHGLGIHHLNNGHLITRDMFNKGYFMLAFDLTPDSAGQDSHTCLQSEGNTDLDIAITCLFYSEYEGTVLIDSNWEVKIHY</sequence>
<proteinExistence type="predicted"/>
<feature type="domain" description="dUTPase-like" evidence="1">
    <location>
        <begin position="79"/>
        <end position="120"/>
    </location>
</feature>
<name>A0A7R9HBF6_TIMPO</name>